<dbReference type="AlphaFoldDB" id="A0A1I1FLY5"/>
<proteinExistence type="predicted"/>
<protein>
    <submittedName>
        <fullName evidence="1">Uncharacterized protein</fullName>
    </submittedName>
</protein>
<dbReference type="RefSeq" id="WP_092320190.1">
    <property type="nucleotide sequence ID" value="NZ_FOKY01000038.1"/>
</dbReference>
<dbReference type="Proteomes" id="UP000240042">
    <property type="component" value="Unassembled WGS sequence"/>
</dbReference>
<accession>A0A1I1FLY5</accession>
<evidence type="ECO:0000313" key="2">
    <source>
        <dbReference type="Proteomes" id="UP000240042"/>
    </source>
</evidence>
<organism evidence="1 2">
    <name type="scientific">Brevinema andersonii</name>
    <dbReference type="NCBI Taxonomy" id="34097"/>
    <lineage>
        <taxon>Bacteria</taxon>
        <taxon>Pseudomonadati</taxon>
        <taxon>Spirochaetota</taxon>
        <taxon>Spirochaetia</taxon>
        <taxon>Brevinematales</taxon>
        <taxon>Brevinemataceae</taxon>
        <taxon>Brevinema</taxon>
    </lineage>
</organism>
<reference evidence="2" key="1">
    <citation type="submission" date="2016-10" db="EMBL/GenBank/DDBJ databases">
        <authorList>
            <person name="Varghese N."/>
            <person name="Submissions S."/>
        </authorList>
    </citation>
    <scope>NUCLEOTIDE SEQUENCE [LARGE SCALE GENOMIC DNA]</scope>
    <source>
        <strain evidence="2">ATCC 43811</strain>
    </source>
</reference>
<evidence type="ECO:0000313" key="1">
    <source>
        <dbReference type="EMBL" id="SFB98113.1"/>
    </source>
</evidence>
<sequence>MAKYEMPVIDVPKEDVKVNVSMVQDADNVSLMLVIPFDILREEDQSKIGMILKHSYNELDKLAKSLTTTFTAENRTIIEKIFGKQ</sequence>
<gene>
    <name evidence="1" type="ORF">SAMN02745150_01485</name>
</gene>
<keyword evidence="2" id="KW-1185">Reference proteome</keyword>
<name>A0A1I1FLY5_BREAD</name>
<dbReference type="EMBL" id="FOKY01000038">
    <property type="protein sequence ID" value="SFB98113.1"/>
    <property type="molecule type" value="Genomic_DNA"/>
</dbReference>